<dbReference type="InterPro" id="IPR029058">
    <property type="entry name" value="AB_hydrolase_fold"/>
</dbReference>
<organism evidence="1 2">
    <name type="scientific">Stieleria magnilauensis</name>
    <dbReference type="NCBI Taxonomy" id="2527963"/>
    <lineage>
        <taxon>Bacteria</taxon>
        <taxon>Pseudomonadati</taxon>
        <taxon>Planctomycetota</taxon>
        <taxon>Planctomycetia</taxon>
        <taxon>Pirellulales</taxon>
        <taxon>Pirellulaceae</taxon>
        <taxon>Stieleria</taxon>
    </lineage>
</organism>
<evidence type="ECO:0000313" key="2">
    <source>
        <dbReference type="Proteomes" id="UP000318081"/>
    </source>
</evidence>
<dbReference type="RefSeq" id="WP_145208673.1">
    <property type="nucleotide sequence ID" value="NZ_CP036432.1"/>
</dbReference>
<dbReference type="Proteomes" id="UP000318081">
    <property type="component" value="Chromosome"/>
</dbReference>
<keyword evidence="2" id="KW-1185">Reference proteome</keyword>
<reference evidence="1 2" key="1">
    <citation type="submission" date="2019-02" db="EMBL/GenBank/DDBJ databases">
        <title>Deep-cultivation of Planctomycetes and their phenomic and genomic characterization uncovers novel biology.</title>
        <authorList>
            <person name="Wiegand S."/>
            <person name="Jogler M."/>
            <person name="Boedeker C."/>
            <person name="Pinto D."/>
            <person name="Vollmers J."/>
            <person name="Rivas-Marin E."/>
            <person name="Kohn T."/>
            <person name="Peeters S.H."/>
            <person name="Heuer A."/>
            <person name="Rast P."/>
            <person name="Oberbeckmann S."/>
            <person name="Bunk B."/>
            <person name="Jeske O."/>
            <person name="Meyerdierks A."/>
            <person name="Storesund J.E."/>
            <person name="Kallscheuer N."/>
            <person name="Luecker S."/>
            <person name="Lage O.M."/>
            <person name="Pohl T."/>
            <person name="Merkel B.J."/>
            <person name="Hornburger P."/>
            <person name="Mueller R.-W."/>
            <person name="Bruemmer F."/>
            <person name="Labrenz M."/>
            <person name="Spormann A.M."/>
            <person name="Op den Camp H."/>
            <person name="Overmann J."/>
            <person name="Amann R."/>
            <person name="Jetten M.S.M."/>
            <person name="Mascher T."/>
            <person name="Medema M.H."/>
            <person name="Devos D.P."/>
            <person name="Kaster A.-K."/>
            <person name="Ovreas L."/>
            <person name="Rohde M."/>
            <person name="Galperin M.Y."/>
            <person name="Jogler C."/>
        </authorList>
    </citation>
    <scope>NUCLEOTIDE SEQUENCE [LARGE SCALE GENOMIC DNA]</scope>
    <source>
        <strain evidence="1 2">TBK1r</strain>
    </source>
</reference>
<gene>
    <name evidence="1" type="ORF">TBK1r_16050</name>
</gene>
<keyword evidence="1" id="KW-0378">Hydrolase</keyword>
<dbReference type="EMBL" id="CP036432">
    <property type="protein sequence ID" value="QDV82673.1"/>
    <property type="molecule type" value="Genomic_DNA"/>
</dbReference>
<dbReference type="SUPFAM" id="SSF53474">
    <property type="entry name" value="alpha/beta-Hydrolases"/>
    <property type="match status" value="2"/>
</dbReference>
<proteinExistence type="predicted"/>
<protein>
    <submittedName>
        <fullName evidence="1">Alpha/beta hydrolase family protein</fullName>
    </submittedName>
</protein>
<sequence length="805" mass="90666">MAFFRMPLTLIVRQWRQQWRQQWLQQWSRVSVPAGIWLAMVGLSLCLAQDSDSSSLQRQFPGAAPLEIEGDIASEMVDGIDRFLLEKLDQSAETRERHWQRDFTSPQAYARSVQPNRDRLARMLGAHEDRVAPVVIDRNFVAGSSVDGSLSGYRVYSVRWPVLEDPDPGRSIVSVYGEGVLLEPIEPTAVTANVVAVPDCDQTPSQISGMAAEVAPELQFARRLAERDCRVLVPMLISREIKSRGGRAKLTNREYIYRAAFELGRHPIGYEVQMVRAAIDSFDASRPIGVIGAGEGGRIALATAALDERVDALCVGGSFGASEAIRAEPIDRNVFGWLAEFGNAETLTLVAPRKALINHARTPARSFDGGGGGAPGTIRPIDATEGRREVERARQLVRPLIKNQHWQIDETTFRDAPCDQATTDRFVELLIDRPSADQPSADQPQRDVDVVRQVDEAAMQTRLVEQLDRHNQLLLRESPFVRSTFMKGLNTNSIEDYVQSSQRYRQIFRDEVIGGFDDPLLPPNARVRQTWQQPGWTGYEVVLDVFEDVIAYGVLIVPDDIGPGEKRPVVVCQHGLEGRPTDTFLGDHRAYHDFAAQLARRGFITFAPQNPYLFKDRFRTLQRKANPLGKTLFSVIVPQHQQIVNWLQSLPQVDPQRIAFYGLSYGGKSAMRIPALVTDYCLSICSADFNEWVLKNVSTRHPFSYVGTGEYEIFEWNLGETFNYSEMAALICPRPFMVERGHFDGVATDQWVAYEYAKVRNLYAARLKIGERTEIEWFDGPHTINGQGTFDFLHKHLNWPKPPAE</sequence>
<evidence type="ECO:0000313" key="1">
    <source>
        <dbReference type="EMBL" id="QDV82673.1"/>
    </source>
</evidence>
<name>A0ABX5XL16_9BACT</name>
<dbReference type="GO" id="GO:0016787">
    <property type="term" value="F:hydrolase activity"/>
    <property type="evidence" value="ECO:0007669"/>
    <property type="project" value="UniProtKB-KW"/>
</dbReference>
<dbReference type="Gene3D" id="3.40.50.1820">
    <property type="entry name" value="alpha/beta hydrolase"/>
    <property type="match status" value="2"/>
</dbReference>
<dbReference type="PANTHER" id="PTHR22946">
    <property type="entry name" value="DIENELACTONE HYDROLASE DOMAIN-CONTAINING PROTEIN-RELATED"/>
    <property type="match status" value="1"/>
</dbReference>
<dbReference type="InterPro" id="IPR050261">
    <property type="entry name" value="FrsA_esterase"/>
</dbReference>
<accession>A0ABX5XL16</accession>